<protein>
    <recommendedName>
        <fullName evidence="6 16">E3 ubiquitin-protein ligase listerin</fullName>
        <ecNumber evidence="5 16">2.3.2.27</ecNumber>
    </recommendedName>
    <alternativeName>
        <fullName evidence="14 16">RING-type E3 ubiquitin transferase listerin</fullName>
    </alternativeName>
</protein>
<dbReference type="Pfam" id="PF13639">
    <property type="entry name" value="zf-RING_2"/>
    <property type="match status" value="1"/>
</dbReference>
<dbReference type="Proteomes" id="UP001445076">
    <property type="component" value="Unassembled WGS sequence"/>
</dbReference>
<dbReference type="SUPFAM" id="SSF57850">
    <property type="entry name" value="RING/U-box"/>
    <property type="match status" value="1"/>
</dbReference>
<dbReference type="InterPro" id="IPR001841">
    <property type="entry name" value="Znf_RING"/>
</dbReference>
<dbReference type="EC" id="2.3.2.27" evidence="5 16"/>
<dbReference type="GO" id="GO:0043023">
    <property type="term" value="F:ribosomal large subunit binding"/>
    <property type="evidence" value="ECO:0007669"/>
    <property type="project" value="TreeGrafter"/>
</dbReference>
<gene>
    <name evidence="18" type="ORF">OTU49_007938</name>
</gene>
<dbReference type="AlphaFoldDB" id="A0AAW0WFG1"/>
<keyword evidence="9 16" id="KW-0479">Metal-binding</keyword>
<dbReference type="GO" id="GO:0008270">
    <property type="term" value="F:zinc ion binding"/>
    <property type="evidence" value="ECO:0007669"/>
    <property type="project" value="UniProtKB-KW"/>
</dbReference>
<keyword evidence="10" id="KW-0677">Repeat</keyword>
<evidence type="ECO:0000256" key="3">
    <source>
        <dbReference type="ARBA" id="ARBA00004906"/>
    </source>
</evidence>
<name>A0AAW0WFG1_CHEQU</name>
<evidence type="ECO:0000256" key="12">
    <source>
        <dbReference type="ARBA" id="ARBA00022786"/>
    </source>
</evidence>
<evidence type="ECO:0000256" key="9">
    <source>
        <dbReference type="ARBA" id="ARBA00022723"/>
    </source>
</evidence>
<evidence type="ECO:0000256" key="1">
    <source>
        <dbReference type="ARBA" id="ARBA00000900"/>
    </source>
</evidence>
<evidence type="ECO:0000256" key="5">
    <source>
        <dbReference type="ARBA" id="ARBA00012483"/>
    </source>
</evidence>
<dbReference type="Gene3D" id="3.30.40.10">
    <property type="entry name" value="Zinc/RING finger domain, C3HC4 (zinc finger)"/>
    <property type="match status" value="1"/>
</dbReference>
<dbReference type="GO" id="GO:0005829">
    <property type="term" value="C:cytosol"/>
    <property type="evidence" value="ECO:0007669"/>
    <property type="project" value="UniProtKB-SubCell"/>
</dbReference>
<proteinExistence type="inferred from homology"/>
<evidence type="ECO:0000256" key="2">
    <source>
        <dbReference type="ARBA" id="ARBA00004514"/>
    </source>
</evidence>
<dbReference type="GO" id="GO:0061630">
    <property type="term" value="F:ubiquitin protein ligase activity"/>
    <property type="evidence" value="ECO:0007669"/>
    <property type="project" value="UniProtKB-UniRule"/>
</dbReference>
<sequence>MFQSSISVEATLAEREMGDGHEIVPYTKSFIHITGYLMAWRLALAAITYASDANQHQYSAYLRQSNLLQRLLLSLFKLMPQTPVVNEVKLEQGGDDKLPLTMFNTPLHISPLANTTSQLLAHQACKVYYECVSRIPAAVRQWFISLDRHFQPVVDGFTTTYVSPLLINQEMSAINNSSTKFDNMTMNTMLSHRNTPLLQSLVFWKQNVDQKFEGIEECFICYYVLHGTNHQLPKLLCRTCKKKFHSACLYKWFSSSNNSTCPLCRSLF</sequence>
<keyword evidence="8 16" id="KW-0808">Transferase</keyword>
<dbReference type="SMART" id="SM00744">
    <property type="entry name" value="RINGv"/>
    <property type="match status" value="1"/>
</dbReference>
<keyword evidence="19" id="KW-1185">Reference proteome</keyword>
<evidence type="ECO:0000256" key="4">
    <source>
        <dbReference type="ARBA" id="ARBA00007997"/>
    </source>
</evidence>
<dbReference type="FunFam" id="3.30.40.10:FF:000038">
    <property type="entry name" value="E3 ubiquitin-protein ligase listerin"/>
    <property type="match status" value="1"/>
</dbReference>
<evidence type="ECO:0000256" key="8">
    <source>
        <dbReference type="ARBA" id="ARBA00022679"/>
    </source>
</evidence>
<dbReference type="PANTHER" id="PTHR12389">
    <property type="entry name" value="ZINC FINGER PROTEIN 294"/>
    <property type="match status" value="1"/>
</dbReference>
<dbReference type="InterPro" id="IPR013083">
    <property type="entry name" value="Znf_RING/FYVE/PHD"/>
</dbReference>
<dbReference type="InterPro" id="IPR011016">
    <property type="entry name" value="Znf_RING-CH"/>
</dbReference>
<reference evidence="18 19" key="1">
    <citation type="journal article" date="2024" name="BMC Genomics">
        <title>Genome assembly of redclaw crayfish (Cherax quadricarinatus) provides insights into its immune adaptation and hypoxia tolerance.</title>
        <authorList>
            <person name="Liu Z."/>
            <person name="Zheng J."/>
            <person name="Li H."/>
            <person name="Fang K."/>
            <person name="Wang S."/>
            <person name="He J."/>
            <person name="Zhou D."/>
            <person name="Weng S."/>
            <person name="Chi M."/>
            <person name="Gu Z."/>
            <person name="He J."/>
            <person name="Li F."/>
            <person name="Wang M."/>
        </authorList>
    </citation>
    <scope>NUCLEOTIDE SEQUENCE [LARGE SCALE GENOMIC DNA]</scope>
    <source>
        <strain evidence="18">ZL_2023a</strain>
    </source>
</reference>
<evidence type="ECO:0000256" key="13">
    <source>
        <dbReference type="ARBA" id="ARBA00022833"/>
    </source>
</evidence>
<evidence type="ECO:0000259" key="17">
    <source>
        <dbReference type="PROSITE" id="PS50089"/>
    </source>
</evidence>
<dbReference type="PROSITE" id="PS50089">
    <property type="entry name" value="ZF_RING_2"/>
    <property type="match status" value="1"/>
</dbReference>
<evidence type="ECO:0000256" key="10">
    <source>
        <dbReference type="ARBA" id="ARBA00022737"/>
    </source>
</evidence>
<evidence type="ECO:0000256" key="16">
    <source>
        <dbReference type="RuleBase" id="RU367090"/>
    </source>
</evidence>
<keyword evidence="11 15" id="KW-0863">Zinc-finger</keyword>
<dbReference type="CDD" id="cd16491">
    <property type="entry name" value="RING-CH-C4HC3_LTN1"/>
    <property type="match status" value="1"/>
</dbReference>
<dbReference type="InterPro" id="IPR054477">
    <property type="entry name" value="LTN1_E3_ligase_6th"/>
</dbReference>
<evidence type="ECO:0000256" key="7">
    <source>
        <dbReference type="ARBA" id="ARBA00022490"/>
    </source>
</evidence>
<dbReference type="GO" id="GO:1990112">
    <property type="term" value="C:RQC complex"/>
    <property type="evidence" value="ECO:0007669"/>
    <property type="project" value="UniProtKB-UniRule"/>
</dbReference>
<comment type="pathway">
    <text evidence="3 16">Protein modification; protein ubiquitination.</text>
</comment>
<organism evidence="18 19">
    <name type="scientific">Cherax quadricarinatus</name>
    <name type="common">Australian red claw crayfish</name>
    <dbReference type="NCBI Taxonomy" id="27406"/>
    <lineage>
        <taxon>Eukaryota</taxon>
        <taxon>Metazoa</taxon>
        <taxon>Ecdysozoa</taxon>
        <taxon>Arthropoda</taxon>
        <taxon>Crustacea</taxon>
        <taxon>Multicrustacea</taxon>
        <taxon>Malacostraca</taxon>
        <taxon>Eumalacostraca</taxon>
        <taxon>Eucarida</taxon>
        <taxon>Decapoda</taxon>
        <taxon>Pleocyemata</taxon>
        <taxon>Astacidea</taxon>
        <taxon>Parastacoidea</taxon>
        <taxon>Parastacidae</taxon>
        <taxon>Cherax</taxon>
    </lineage>
</organism>
<keyword evidence="12 16" id="KW-0833">Ubl conjugation pathway</keyword>
<dbReference type="InterPro" id="IPR039804">
    <property type="entry name" value="RING-CH-C4HC3_LTN1"/>
</dbReference>
<evidence type="ECO:0000256" key="15">
    <source>
        <dbReference type="PROSITE-ProRule" id="PRU00175"/>
    </source>
</evidence>
<dbReference type="Pfam" id="PF22999">
    <property type="entry name" value="LTN1_E3_ligase_6th"/>
    <property type="match status" value="1"/>
</dbReference>
<evidence type="ECO:0000256" key="14">
    <source>
        <dbReference type="ARBA" id="ARBA00032366"/>
    </source>
</evidence>
<comment type="similarity">
    <text evidence="4 16">Belongs to the LTN1 family.</text>
</comment>
<evidence type="ECO:0000256" key="11">
    <source>
        <dbReference type="ARBA" id="ARBA00022771"/>
    </source>
</evidence>
<dbReference type="PANTHER" id="PTHR12389:SF0">
    <property type="entry name" value="E3 UBIQUITIN-PROTEIN LIGASE LISTERIN"/>
    <property type="match status" value="1"/>
</dbReference>
<evidence type="ECO:0000313" key="19">
    <source>
        <dbReference type="Proteomes" id="UP001445076"/>
    </source>
</evidence>
<dbReference type="EMBL" id="JARKIK010000063">
    <property type="protein sequence ID" value="KAK8730796.1"/>
    <property type="molecule type" value="Genomic_DNA"/>
</dbReference>
<comment type="function">
    <text evidence="16">E3 ubiquitin-protein ligase. Component of the ribosome quality control complex (RQC), a ribosome-associated complex that mediates ubiquitination and extraction of incompletely synthesized nascent chains for proteasomal degradation.</text>
</comment>
<feature type="domain" description="RING-type" evidence="17">
    <location>
        <begin position="218"/>
        <end position="265"/>
    </location>
</feature>
<evidence type="ECO:0000313" key="18">
    <source>
        <dbReference type="EMBL" id="KAK8730796.1"/>
    </source>
</evidence>
<dbReference type="GO" id="GO:1990116">
    <property type="term" value="P:ribosome-associated ubiquitin-dependent protein catabolic process"/>
    <property type="evidence" value="ECO:0007669"/>
    <property type="project" value="UniProtKB-UniRule"/>
</dbReference>
<dbReference type="InterPro" id="IPR039795">
    <property type="entry name" value="LTN1/Rkr1"/>
</dbReference>
<comment type="subcellular location">
    <subcellularLocation>
        <location evidence="2">Cytoplasm</location>
        <location evidence="2">Cytosol</location>
    </subcellularLocation>
</comment>
<keyword evidence="7" id="KW-0963">Cytoplasm</keyword>
<comment type="catalytic activity">
    <reaction evidence="1 16">
        <text>S-ubiquitinyl-[E2 ubiquitin-conjugating enzyme]-L-cysteine + [acceptor protein]-L-lysine = [E2 ubiquitin-conjugating enzyme]-L-cysteine + N(6)-ubiquitinyl-[acceptor protein]-L-lysine.</text>
        <dbReference type="EC" id="2.3.2.27"/>
    </reaction>
</comment>
<evidence type="ECO:0000256" key="6">
    <source>
        <dbReference type="ARBA" id="ARBA00017157"/>
    </source>
</evidence>
<keyword evidence="13 16" id="KW-0862">Zinc</keyword>
<comment type="caution">
    <text evidence="18">The sequence shown here is derived from an EMBL/GenBank/DDBJ whole genome shotgun (WGS) entry which is preliminary data.</text>
</comment>
<dbReference type="GO" id="GO:0072344">
    <property type="term" value="P:rescue of stalled ribosome"/>
    <property type="evidence" value="ECO:0007669"/>
    <property type="project" value="UniProtKB-UniRule"/>
</dbReference>
<accession>A0AAW0WFG1</accession>
<comment type="subunit">
    <text evidence="16">Component of the ribosome quality control complex (RQC).</text>
</comment>